<dbReference type="RefSeq" id="WP_119770935.1">
    <property type="nucleotide sequence ID" value="NZ_QYUO01000002.1"/>
</dbReference>
<evidence type="ECO:0000313" key="4">
    <source>
        <dbReference type="EMBL" id="RJF95789.1"/>
    </source>
</evidence>
<dbReference type="EMBL" id="QYUO01000002">
    <property type="protein sequence ID" value="RJF95789.1"/>
    <property type="molecule type" value="Genomic_DNA"/>
</dbReference>
<comment type="caution">
    <text evidence="4">The sequence shown here is derived from an EMBL/GenBank/DDBJ whole genome shotgun (WGS) entry which is preliminary data.</text>
</comment>
<sequence>MTRLVQNVLIVGGGVSGLTTAIALCKHGIAVEVVELEPDWLTDGIGISLVGAALRVFRSLGILDAFLAHGHASDGIDLLTPDGSLLAQLSTPRVAGPEVPGGGAIKRRNLARILGDEALNLGANVRLGSTFRALRQDGRSVEVEFADGHCRRYDLVIGADGIRSKVREAVLPEVYQPEYCGQGCWRALLPRAPEIERTTLWVGGKVKAGVCPVSDTEMYLFINEHRHSAAHVSDAKLLPMAKRLLAEMPNKTLQMIGEQINARSCLVFRPMESLLVPLSWHQGRVVLIGDAVHASTPHLAAGTCLGVEDAVVLAEVLNSAASVPEALQQFEQRRWERCRTVVENARRLSQIEIEGEGGSAHVGLMEASFARMLDEI</sequence>
<dbReference type="Proteomes" id="UP000265955">
    <property type="component" value="Unassembled WGS sequence"/>
</dbReference>
<evidence type="ECO:0000256" key="1">
    <source>
        <dbReference type="ARBA" id="ARBA00023002"/>
    </source>
</evidence>
<dbReference type="SUPFAM" id="SSF51905">
    <property type="entry name" value="FAD/NAD(P)-binding domain"/>
    <property type="match status" value="1"/>
</dbReference>
<organism evidence="4 5">
    <name type="scientific">Noviherbaspirillum saxi</name>
    <dbReference type="NCBI Taxonomy" id="2320863"/>
    <lineage>
        <taxon>Bacteria</taxon>
        <taxon>Pseudomonadati</taxon>
        <taxon>Pseudomonadota</taxon>
        <taxon>Betaproteobacteria</taxon>
        <taxon>Burkholderiales</taxon>
        <taxon>Oxalobacteraceae</taxon>
        <taxon>Noviherbaspirillum</taxon>
    </lineage>
</organism>
<accession>A0A3A3FQ09</accession>
<dbReference type="OrthoDB" id="5487740at2"/>
<dbReference type="InterPro" id="IPR050493">
    <property type="entry name" value="FAD-dep_Monooxygenase_BioMet"/>
</dbReference>
<gene>
    <name evidence="4" type="ORF">D3871_20655</name>
</gene>
<dbReference type="PANTHER" id="PTHR13789">
    <property type="entry name" value="MONOOXYGENASE"/>
    <property type="match status" value="1"/>
</dbReference>
<evidence type="ECO:0000259" key="3">
    <source>
        <dbReference type="Pfam" id="PF01494"/>
    </source>
</evidence>
<evidence type="ECO:0000313" key="5">
    <source>
        <dbReference type="Proteomes" id="UP000265955"/>
    </source>
</evidence>
<dbReference type="PANTHER" id="PTHR13789:SF309">
    <property type="entry name" value="PUTATIVE (AFU_ORTHOLOGUE AFUA_6G14510)-RELATED"/>
    <property type="match status" value="1"/>
</dbReference>
<dbReference type="AlphaFoldDB" id="A0A3A3FQ09"/>
<feature type="domain" description="FAD-binding" evidence="3">
    <location>
        <begin position="7"/>
        <end position="345"/>
    </location>
</feature>
<dbReference type="GO" id="GO:0071949">
    <property type="term" value="F:FAD binding"/>
    <property type="evidence" value="ECO:0007669"/>
    <property type="project" value="InterPro"/>
</dbReference>
<dbReference type="InterPro" id="IPR036188">
    <property type="entry name" value="FAD/NAD-bd_sf"/>
</dbReference>
<protein>
    <recommendedName>
        <fullName evidence="3">FAD-binding domain-containing protein</fullName>
    </recommendedName>
</protein>
<dbReference type="NCBIfam" id="NF005313">
    <property type="entry name" value="PRK06847.1"/>
    <property type="match status" value="1"/>
</dbReference>
<reference evidence="5" key="1">
    <citation type="submission" date="2018-09" db="EMBL/GenBank/DDBJ databases">
        <authorList>
            <person name="Zhu H."/>
        </authorList>
    </citation>
    <scope>NUCLEOTIDE SEQUENCE [LARGE SCALE GENOMIC DNA]</scope>
    <source>
        <strain evidence="5">K1R23-30</strain>
    </source>
</reference>
<proteinExistence type="predicted"/>
<evidence type="ECO:0000256" key="2">
    <source>
        <dbReference type="ARBA" id="ARBA00023033"/>
    </source>
</evidence>
<dbReference type="InterPro" id="IPR002938">
    <property type="entry name" value="FAD-bd"/>
</dbReference>
<keyword evidence="2" id="KW-0503">Monooxygenase</keyword>
<dbReference type="PRINTS" id="PR00420">
    <property type="entry name" value="RNGMNOXGNASE"/>
</dbReference>
<keyword evidence="5" id="KW-1185">Reference proteome</keyword>
<keyword evidence="1" id="KW-0560">Oxidoreductase</keyword>
<name>A0A3A3FQ09_9BURK</name>
<dbReference type="Pfam" id="PF01494">
    <property type="entry name" value="FAD_binding_3"/>
    <property type="match status" value="1"/>
</dbReference>
<dbReference type="Gene3D" id="3.50.50.60">
    <property type="entry name" value="FAD/NAD(P)-binding domain"/>
    <property type="match status" value="1"/>
</dbReference>
<dbReference type="GO" id="GO:0004497">
    <property type="term" value="F:monooxygenase activity"/>
    <property type="evidence" value="ECO:0007669"/>
    <property type="project" value="UniProtKB-KW"/>
</dbReference>